<evidence type="ECO:0000313" key="2">
    <source>
        <dbReference type="EMBL" id="GAO17478.1"/>
    </source>
</evidence>
<dbReference type="Proteomes" id="UP000054053">
    <property type="component" value="Unassembled WGS sequence"/>
</dbReference>
<evidence type="ECO:0000313" key="3">
    <source>
        <dbReference type="Proteomes" id="UP000054053"/>
    </source>
</evidence>
<name>A0A1B5L4S6_USTVR</name>
<evidence type="ECO:0000256" key="1">
    <source>
        <dbReference type="SAM" id="MobiDB-lite"/>
    </source>
</evidence>
<feature type="region of interest" description="Disordered" evidence="1">
    <location>
        <begin position="51"/>
        <end position="70"/>
    </location>
</feature>
<dbReference type="EMBL" id="BBTG02000001">
    <property type="protein sequence ID" value="GAO17478.1"/>
    <property type="molecule type" value="Genomic_DNA"/>
</dbReference>
<reference evidence="3" key="1">
    <citation type="journal article" date="2016" name="Genome Announc.">
        <title>Genome sequence of Ustilaginoidea virens IPU010, a rice pathogenic fungus causing false smut.</title>
        <authorList>
            <person name="Kumagai T."/>
            <person name="Ishii T."/>
            <person name="Terai G."/>
            <person name="Umemura M."/>
            <person name="Machida M."/>
            <person name="Asai K."/>
        </authorList>
    </citation>
    <scope>NUCLEOTIDE SEQUENCE [LARGE SCALE GENOMIC DNA]</scope>
    <source>
        <strain evidence="3">IPU010</strain>
    </source>
</reference>
<accession>A0A1B5L4S6</accession>
<gene>
    <name evidence="2" type="ORF">UVI_02000600</name>
</gene>
<sequence>MQCFHQSGDPGLPSTLVASVKHCVGAKFARPFVPRPACKLRPFVMTTQKKKKKKQVPCGPGRLEVSFDRF</sequence>
<comment type="caution">
    <text evidence="2">The sequence shown here is derived from an EMBL/GenBank/DDBJ whole genome shotgun (WGS) entry which is preliminary data.</text>
</comment>
<proteinExistence type="predicted"/>
<protein>
    <submittedName>
        <fullName evidence="2">Uncharacterized protein</fullName>
    </submittedName>
</protein>
<organism evidence="2 3">
    <name type="scientific">Ustilaginoidea virens</name>
    <name type="common">Rice false smut fungus</name>
    <name type="synonym">Villosiclava virens</name>
    <dbReference type="NCBI Taxonomy" id="1159556"/>
    <lineage>
        <taxon>Eukaryota</taxon>
        <taxon>Fungi</taxon>
        <taxon>Dikarya</taxon>
        <taxon>Ascomycota</taxon>
        <taxon>Pezizomycotina</taxon>
        <taxon>Sordariomycetes</taxon>
        <taxon>Hypocreomycetidae</taxon>
        <taxon>Hypocreales</taxon>
        <taxon>Clavicipitaceae</taxon>
        <taxon>Ustilaginoidea</taxon>
    </lineage>
</organism>
<dbReference type="AlphaFoldDB" id="A0A1B5L4S6"/>